<name>Q3A389_SYNC1</name>
<dbReference type="Proteomes" id="UP000002534">
    <property type="component" value="Chromosome"/>
</dbReference>
<evidence type="ECO:0000256" key="1">
    <source>
        <dbReference type="ARBA" id="ARBA00004236"/>
    </source>
</evidence>
<gene>
    <name evidence="7" type="ordered locus">Pcar_1927</name>
</gene>
<dbReference type="InterPro" id="IPR001173">
    <property type="entry name" value="Glyco_trans_2-like"/>
</dbReference>
<keyword evidence="8" id="KW-1185">Reference proteome</keyword>
<reference evidence="7 8" key="2">
    <citation type="journal article" date="2012" name="BMC Genomics">
        <title>The genome of Pelobacter carbinolicus reveals surprising metabolic capabilities and physiological features.</title>
        <authorList>
            <person name="Aklujkar M."/>
            <person name="Haveman S.A."/>
            <person name="Didonato R.Jr."/>
            <person name="Chertkov O."/>
            <person name="Han C.S."/>
            <person name="Land M.L."/>
            <person name="Brown P."/>
            <person name="Lovley D.R."/>
        </authorList>
    </citation>
    <scope>NUCLEOTIDE SEQUENCE [LARGE SCALE GENOMIC DNA]</scope>
    <source>
        <strain evidence="8">DSM 2380 / NBRC 103641 / GraBd1</strain>
    </source>
</reference>
<evidence type="ECO:0000256" key="2">
    <source>
        <dbReference type="ARBA" id="ARBA00022475"/>
    </source>
</evidence>
<accession>Q3A389</accession>
<dbReference type="Pfam" id="PF00535">
    <property type="entry name" value="Glycos_transf_2"/>
    <property type="match status" value="1"/>
</dbReference>
<comment type="subcellular location">
    <subcellularLocation>
        <location evidence="1">Cell membrane</location>
    </subcellularLocation>
</comment>
<dbReference type="PANTHER" id="PTHR43646:SF2">
    <property type="entry name" value="GLYCOSYLTRANSFERASE 2-LIKE DOMAIN-CONTAINING PROTEIN"/>
    <property type="match status" value="1"/>
</dbReference>
<evidence type="ECO:0000256" key="4">
    <source>
        <dbReference type="ARBA" id="ARBA00022679"/>
    </source>
</evidence>
<evidence type="ECO:0000256" key="5">
    <source>
        <dbReference type="ARBA" id="ARBA00023136"/>
    </source>
</evidence>
<dbReference type="InterPro" id="IPR029044">
    <property type="entry name" value="Nucleotide-diphossugar_trans"/>
</dbReference>
<sequence>MPPLPDLLKPELSVIVPILNEGRTLVDLFATLRRQQGVTFELILCDAGSDDDSAAVFSSLRQGCPFDCRLIVSEPGRGRQFNVGVSESRADYLLFLHADSTFEDPQALASAHACLKSTHQQTGDGAVVGHFPLTFTRHTEERSWLFYHHAWKTYLHRPFCTHGDQGFMMARSFFDVLGPFDETLPFLEDVRMAKNIDARGQWLLLPAVLGTSARRFETEGFYPRQALNAMLLACEGTGYGAWITAVPGIYRQQSACERLRLGPFFKEFSRRLRCLSFRHRIRFWRHIGKFVCRNAWQLAFMLDTARNYRHAVTVGQGRLSVLDYFDRRIEGIIDRPAVYWVCALLSWMWYRCHLLAWRWL</sequence>
<dbReference type="SUPFAM" id="SSF53448">
    <property type="entry name" value="Nucleotide-diphospho-sugar transferases"/>
    <property type="match status" value="1"/>
</dbReference>
<keyword evidence="4 7" id="KW-0808">Transferase</keyword>
<proteinExistence type="predicted"/>
<evidence type="ECO:0000256" key="3">
    <source>
        <dbReference type="ARBA" id="ARBA00022676"/>
    </source>
</evidence>
<protein>
    <submittedName>
        <fullName evidence="7">Glycosyltransferase</fullName>
    </submittedName>
</protein>
<dbReference type="InterPro" id="IPR026461">
    <property type="entry name" value="Trfase_2_rSAM/seldom_assoc"/>
</dbReference>
<dbReference type="PANTHER" id="PTHR43646">
    <property type="entry name" value="GLYCOSYLTRANSFERASE"/>
    <property type="match status" value="1"/>
</dbReference>
<feature type="domain" description="Glycosyltransferase 2-like" evidence="6">
    <location>
        <begin position="13"/>
        <end position="105"/>
    </location>
</feature>
<evidence type="ECO:0000259" key="6">
    <source>
        <dbReference type="Pfam" id="PF00535"/>
    </source>
</evidence>
<dbReference type="AlphaFoldDB" id="Q3A389"/>
<dbReference type="GO" id="GO:0005886">
    <property type="term" value="C:plasma membrane"/>
    <property type="evidence" value="ECO:0007669"/>
    <property type="project" value="UniProtKB-SubCell"/>
</dbReference>
<dbReference type="GO" id="GO:0016757">
    <property type="term" value="F:glycosyltransferase activity"/>
    <property type="evidence" value="ECO:0007669"/>
    <property type="project" value="UniProtKB-KW"/>
</dbReference>
<dbReference type="OrthoDB" id="5291101at2"/>
<evidence type="ECO:0000313" key="8">
    <source>
        <dbReference type="Proteomes" id="UP000002534"/>
    </source>
</evidence>
<dbReference type="CDD" id="cd02522">
    <property type="entry name" value="GT_2_like_a"/>
    <property type="match status" value="1"/>
</dbReference>
<keyword evidence="5" id="KW-0472">Membrane</keyword>
<dbReference type="Gene3D" id="3.90.550.10">
    <property type="entry name" value="Spore Coat Polysaccharide Biosynthesis Protein SpsA, Chain A"/>
    <property type="match status" value="1"/>
</dbReference>
<evidence type="ECO:0000313" key="7">
    <source>
        <dbReference type="EMBL" id="ABA89168.1"/>
    </source>
</evidence>
<dbReference type="eggNOG" id="COG1215">
    <property type="taxonomic scope" value="Bacteria"/>
</dbReference>
<dbReference type="CAZy" id="GT2">
    <property type="family name" value="Glycosyltransferase Family 2"/>
</dbReference>
<dbReference type="HOGENOM" id="CLU_025996_17_3_7"/>
<dbReference type="STRING" id="338963.Pcar_1927"/>
<dbReference type="RefSeq" id="WP_011341673.1">
    <property type="nucleotide sequence ID" value="NC_007498.2"/>
</dbReference>
<keyword evidence="3" id="KW-0328">Glycosyltransferase</keyword>
<reference evidence="8" key="1">
    <citation type="submission" date="2005-10" db="EMBL/GenBank/DDBJ databases">
        <title>Complete sequence of Pelobacter carbinolicus DSM 2380.</title>
        <authorList>
            <person name="Copeland A."/>
            <person name="Lucas S."/>
            <person name="Lapidus A."/>
            <person name="Barry K."/>
            <person name="Detter J.C."/>
            <person name="Glavina T."/>
            <person name="Hammon N."/>
            <person name="Israni S."/>
            <person name="Pitluck S."/>
            <person name="Chertkov O."/>
            <person name="Schmutz J."/>
            <person name="Larimer F."/>
            <person name="Land M."/>
            <person name="Kyrpides N."/>
            <person name="Ivanova N."/>
            <person name="Richardson P."/>
        </authorList>
    </citation>
    <scope>NUCLEOTIDE SEQUENCE [LARGE SCALE GENOMIC DNA]</scope>
    <source>
        <strain evidence="8">DSM 2380 / NBRC 103641 / GraBd1</strain>
    </source>
</reference>
<organism evidence="7 8">
    <name type="scientific">Syntrophotalea carbinolica (strain DSM 2380 / NBRC 103641 / GraBd1)</name>
    <name type="common">Pelobacter carbinolicus</name>
    <dbReference type="NCBI Taxonomy" id="338963"/>
    <lineage>
        <taxon>Bacteria</taxon>
        <taxon>Pseudomonadati</taxon>
        <taxon>Thermodesulfobacteriota</taxon>
        <taxon>Desulfuromonadia</taxon>
        <taxon>Desulfuromonadales</taxon>
        <taxon>Syntrophotaleaceae</taxon>
        <taxon>Syntrophotalea</taxon>
    </lineage>
</organism>
<keyword evidence="2" id="KW-1003">Cell membrane</keyword>
<dbReference type="KEGG" id="pca:Pcar_1927"/>
<dbReference type="EMBL" id="CP000142">
    <property type="protein sequence ID" value="ABA89168.1"/>
    <property type="molecule type" value="Genomic_DNA"/>
</dbReference>